<dbReference type="AlphaFoldDB" id="A0A1R3HU64"/>
<dbReference type="Proteomes" id="UP000187203">
    <property type="component" value="Unassembled WGS sequence"/>
</dbReference>
<gene>
    <name evidence="2" type="ORF">COLO4_26879</name>
</gene>
<name>A0A1R3HU64_9ROSI</name>
<organism evidence="2 3">
    <name type="scientific">Corchorus olitorius</name>
    <dbReference type="NCBI Taxonomy" id="93759"/>
    <lineage>
        <taxon>Eukaryota</taxon>
        <taxon>Viridiplantae</taxon>
        <taxon>Streptophyta</taxon>
        <taxon>Embryophyta</taxon>
        <taxon>Tracheophyta</taxon>
        <taxon>Spermatophyta</taxon>
        <taxon>Magnoliopsida</taxon>
        <taxon>eudicotyledons</taxon>
        <taxon>Gunneridae</taxon>
        <taxon>Pentapetalae</taxon>
        <taxon>rosids</taxon>
        <taxon>malvids</taxon>
        <taxon>Malvales</taxon>
        <taxon>Malvaceae</taxon>
        <taxon>Grewioideae</taxon>
        <taxon>Apeibeae</taxon>
        <taxon>Corchorus</taxon>
    </lineage>
</organism>
<proteinExistence type="predicted"/>
<protein>
    <submittedName>
        <fullName evidence="2">Uncharacterized protein</fullName>
    </submittedName>
</protein>
<feature type="region of interest" description="Disordered" evidence="1">
    <location>
        <begin position="1"/>
        <end position="20"/>
    </location>
</feature>
<sequence>MKKSQNTGDSANSTNQPTQTSFIHFCCPTKRPKCFKFKQNLADNCYHPSLPPAAPLGAAYSHNHHRSLQFEEVLF</sequence>
<evidence type="ECO:0000313" key="2">
    <source>
        <dbReference type="EMBL" id="OMO73770.1"/>
    </source>
</evidence>
<evidence type="ECO:0000256" key="1">
    <source>
        <dbReference type="SAM" id="MobiDB-lite"/>
    </source>
</evidence>
<reference evidence="3" key="1">
    <citation type="submission" date="2013-09" db="EMBL/GenBank/DDBJ databases">
        <title>Corchorus olitorius genome sequencing.</title>
        <authorList>
            <person name="Alam M."/>
            <person name="Haque M.S."/>
            <person name="Islam M.S."/>
            <person name="Emdad E.M."/>
            <person name="Islam M.M."/>
            <person name="Ahmed B."/>
            <person name="Halim A."/>
            <person name="Hossen Q.M.M."/>
            <person name="Hossain M.Z."/>
            <person name="Ahmed R."/>
            <person name="Khan M.M."/>
            <person name="Islam R."/>
            <person name="Rashid M.M."/>
            <person name="Khan S.A."/>
            <person name="Rahman M.S."/>
            <person name="Alam M."/>
            <person name="Yahiya A.S."/>
            <person name="Khan M.S."/>
            <person name="Azam M.S."/>
            <person name="Haque T."/>
            <person name="Lashkar M.Z.H."/>
            <person name="Akhand A.I."/>
            <person name="Morshed G."/>
            <person name="Roy S."/>
            <person name="Uddin K.S."/>
            <person name="Rabeya T."/>
            <person name="Hossain A.S."/>
            <person name="Chowdhury A."/>
            <person name="Snigdha A.R."/>
            <person name="Mortoza M.S."/>
            <person name="Matin S.A."/>
            <person name="Hoque S.M.E."/>
            <person name="Islam M.K."/>
            <person name="Roy D.K."/>
            <person name="Haider R."/>
            <person name="Moosa M.M."/>
            <person name="Elias S.M."/>
            <person name="Hasan A.M."/>
            <person name="Jahan S."/>
            <person name="Shafiuddin M."/>
            <person name="Mahmood N."/>
            <person name="Shommy N.S."/>
        </authorList>
    </citation>
    <scope>NUCLEOTIDE SEQUENCE [LARGE SCALE GENOMIC DNA]</scope>
    <source>
        <strain evidence="3">cv. O-4</strain>
    </source>
</reference>
<accession>A0A1R3HU64</accession>
<keyword evidence="3" id="KW-1185">Reference proteome</keyword>
<dbReference type="EMBL" id="AWUE01019394">
    <property type="protein sequence ID" value="OMO73770.1"/>
    <property type="molecule type" value="Genomic_DNA"/>
</dbReference>
<evidence type="ECO:0000313" key="3">
    <source>
        <dbReference type="Proteomes" id="UP000187203"/>
    </source>
</evidence>
<comment type="caution">
    <text evidence="2">The sequence shown here is derived from an EMBL/GenBank/DDBJ whole genome shotgun (WGS) entry which is preliminary data.</text>
</comment>